<dbReference type="STRING" id="1963.AQJ27_10820"/>
<keyword evidence="3" id="KW-1185">Reference proteome</keyword>
<sequence length="104" mass="11211">MNAAERLHGRWFATVTEAAEVLHVDRRTVCRAIDRGEIPAVRVGQQLRVPVAWIRERAMLEGWPPTPAAPHEVQEETEEAALNGAASAVSGGVSGTVLNFINGS</sequence>
<dbReference type="Proteomes" id="UP000217446">
    <property type="component" value="Unassembled WGS sequence"/>
</dbReference>
<dbReference type="NCBIfam" id="TIGR01764">
    <property type="entry name" value="excise"/>
    <property type="match status" value="1"/>
</dbReference>
<dbReference type="RefSeq" id="WP_067365480.1">
    <property type="nucleotide sequence ID" value="NZ_BDQI01000008.1"/>
</dbReference>
<proteinExistence type="predicted"/>
<feature type="domain" description="Helix-turn-helix" evidence="1">
    <location>
        <begin position="14"/>
        <end position="52"/>
    </location>
</feature>
<name>A0A250VFK1_STROL</name>
<evidence type="ECO:0000313" key="3">
    <source>
        <dbReference type="Proteomes" id="UP000217446"/>
    </source>
</evidence>
<dbReference type="Pfam" id="PF12728">
    <property type="entry name" value="HTH_17"/>
    <property type="match status" value="1"/>
</dbReference>
<accession>A0A250VFK1</accession>
<dbReference type="InterPro" id="IPR041657">
    <property type="entry name" value="HTH_17"/>
</dbReference>
<dbReference type="AlphaFoldDB" id="A0A250VFK1"/>
<gene>
    <name evidence="2" type="ORF">SO3561_04355</name>
</gene>
<organism evidence="2 3">
    <name type="scientific">Streptomyces olivochromogenes</name>
    <dbReference type="NCBI Taxonomy" id="1963"/>
    <lineage>
        <taxon>Bacteria</taxon>
        <taxon>Bacillati</taxon>
        <taxon>Actinomycetota</taxon>
        <taxon>Actinomycetes</taxon>
        <taxon>Kitasatosporales</taxon>
        <taxon>Streptomycetaceae</taxon>
        <taxon>Streptomyces</taxon>
    </lineage>
</organism>
<dbReference type="EMBL" id="BDQI01000008">
    <property type="protein sequence ID" value="GAX52836.1"/>
    <property type="molecule type" value="Genomic_DNA"/>
</dbReference>
<protein>
    <submittedName>
        <fullName evidence="2">Excisionase</fullName>
    </submittedName>
</protein>
<dbReference type="InterPro" id="IPR010093">
    <property type="entry name" value="SinI_DNA-bd"/>
</dbReference>
<evidence type="ECO:0000259" key="1">
    <source>
        <dbReference type="Pfam" id="PF12728"/>
    </source>
</evidence>
<reference evidence="3" key="1">
    <citation type="submission" date="2017-05" db="EMBL/GenBank/DDBJ databases">
        <title>Streptomyces olivochromogenes NBRC 3561 whole genome shotgun sequence.</title>
        <authorList>
            <person name="Dohra H."/>
            <person name="Kodani S."/>
        </authorList>
    </citation>
    <scope>NUCLEOTIDE SEQUENCE [LARGE SCALE GENOMIC DNA]</scope>
    <source>
        <strain evidence="3">NBRC 3561</strain>
    </source>
</reference>
<evidence type="ECO:0000313" key="2">
    <source>
        <dbReference type="EMBL" id="GAX52836.1"/>
    </source>
</evidence>
<dbReference type="GO" id="GO:0003677">
    <property type="term" value="F:DNA binding"/>
    <property type="evidence" value="ECO:0007669"/>
    <property type="project" value="InterPro"/>
</dbReference>
<comment type="caution">
    <text evidence="2">The sequence shown here is derived from an EMBL/GenBank/DDBJ whole genome shotgun (WGS) entry which is preliminary data.</text>
</comment>